<comment type="caution">
    <text evidence="2">The sequence shown here is derived from an EMBL/GenBank/DDBJ whole genome shotgun (WGS) entry which is preliminary data.</text>
</comment>
<evidence type="ECO:0000256" key="1">
    <source>
        <dbReference type="SAM" id="MobiDB-lite"/>
    </source>
</evidence>
<accession>A0A5B2Z9Y3</accession>
<protein>
    <submittedName>
        <fullName evidence="2">Uncharacterized protein</fullName>
    </submittedName>
</protein>
<gene>
    <name evidence="2" type="ORF">F0415_08660</name>
</gene>
<feature type="compositionally biased region" description="Basic and acidic residues" evidence="1">
    <location>
        <begin position="18"/>
        <end position="31"/>
    </location>
</feature>
<name>A0A5B2Z9Y3_9GAMM</name>
<feature type="region of interest" description="Disordered" evidence="1">
    <location>
        <begin position="1"/>
        <end position="40"/>
    </location>
</feature>
<dbReference type="EMBL" id="VUOD01000005">
    <property type="protein sequence ID" value="KAA2284757.1"/>
    <property type="molecule type" value="Genomic_DNA"/>
</dbReference>
<sequence length="239" mass="26193">MADAEVIEPETAAPLPPEDGKEIVEADHPTRAADGPGVPRTSTLLNVIGETYNYRPGDENDYARSPEDAAWLHRHGYMDTFSHSYLVRADVEELRAAADQDLRIQVMAALRMAMSGRYGNEPILMLQDAAARGSVYALEVLGDVYFTAPAYRNPALGAAYYDLVIRRGDWAVAFKKRAQVGNLAADRLFLADLYAEAAWQEIVALRQRLGLLPFAAPEPRPGLHEGLRVAQELMAGQGG</sequence>
<dbReference type="Proteomes" id="UP000322165">
    <property type="component" value="Unassembled WGS sequence"/>
</dbReference>
<keyword evidence="3" id="KW-1185">Reference proteome</keyword>
<dbReference type="RefSeq" id="WP_188310342.1">
    <property type="nucleotide sequence ID" value="NZ_VUOD01000005.1"/>
</dbReference>
<evidence type="ECO:0000313" key="3">
    <source>
        <dbReference type="Proteomes" id="UP000322165"/>
    </source>
</evidence>
<reference evidence="2 3" key="1">
    <citation type="submission" date="2019-09" db="EMBL/GenBank/DDBJ databases">
        <title>Arenimonas chukotkensis sp. nov., a bacterium isolated from Chukotka hot spring, Arctic region, Russia.</title>
        <authorList>
            <person name="Zayulina K.S."/>
            <person name="Prokofeva M.I."/>
            <person name="Elcheninov A.G."/>
            <person name="Novikov A."/>
            <person name="Kochetkova T.V."/>
            <person name="Kublanov I.V."/>
        </authorList>
    </citation>
    <scope>NUCLEOTIDE SEQUENCE [LARGE SCALE GENOMIC DNA]</scope>
    <source>
        <strain evidence="2 3">3729k</strain>
    </source>
</reference>
<evidence type="ECO:0000313" key="2">
    <source>
        <dbReference type="EMBL" id="KAA2284757.1"/>
    </source>
</evidence>
<proteinExistence type="predicted"/>
<reference evidence="2 3" key="2">
    <citation type="submission" date="2019-09" db="EMBL/GenBank/DDBJ databases">
        <authorList>
            <person name="Mazur A."/>
        </authorList>
    </citation>
    <scope>NUCLEOTIDE SEQUENCE [LARGE SCALE GENOMIC DNA]</scope>
    <source>
        <strain evidence="2 3">3729k</strain>
    </source>
</reference>
<dbReference type="AlphaFoldDB" id="A0A5B2Z9Y3"/>
<organism evidence="2 3">
    <name type="scientific">Arenimonas fontis</name>
    <dbReference type="NCBI Taxonomy" id="2608255"/>
    <lineage>
        <taxon>Bacteria</taxon>
        <taxon>Pseudomonadati</taxon>
        <taxon>Pseudomonadota</taxon>
        <taxon>Gammaproteobacteria</taxon>
        <taxon>Lysobacterales</taxon>
        <taxon>Lysobacteraceae</taxon>
        <taxon>Arenimonas</taxon>
    </lineage>
</organism>